<keyword evidence="8" id="KW-1185">Reference proteome</keyword>
<accession>A0A667YLV5</accession>
<proteinExistence type="predicted"/>
<evidence type="ECO:0000313" key="8">
    <source>
        <dbReference type="Proteomes" id="UP000472263"/>
    </source>
</evidence>
<reference evidence="7" key="2">
    <citation type="submission" date="2025-08" db="UniProtKB">
        <authorList>
            <consortium name="Ensembl"/>
        </authorList>
    </citation>
    <scope>IDENTIFICATION</scope>
</reference>
<dbReference type="GO" id="GO:0016020">
    <property type="term" value="C:membrane"/>
    <property type="evidence" value="ECO:0007669"/>
    <property type="project" value="UniProtKB-SubCell"/>
</dbReference>
<evidence type="ECO:0000256" key="1">
    <source>
        <dbReference type="ARBA" id="ARBA00004141"/>
    </source>
</evidence>
<keyword evidence="4 5" id="KW-0472">Membrane</keyword>
<dbReference type="InterPro" id="IPR051856">
    <property type="entry name" value="CSR-E3_Ligase_Protein"/>
</dbReference>
<evidence type="ECO:0000256" key="5">
    <source>
        <dbReference type="SAM" id="Phobius"/>
    </source>
</evidence>
<dbReference type="Proteomes" id="UP000472263">
    <property type="component" value="Chromosome 7"/>
</dbReference>
<feature type="transmembrane region" description="Helical" evidence="5">
    <location>
        <begin position="337"/>
        <end position="356"/>
    </location>
</feature>
<reference evidence="7" key="3">
    <citation type="submission" date="2025-09" db="UniProtKB">
        <authorList>
            <consortium name="Ensembl"/>
        </authorList>
    </citation>
    <scope>IDENTIFICATION</scope>
</reference>
<dbReference type="GeneTree" id="ENSGT00940000153269"/>
<dbReference type="InterPro" id="IPR012858">
    <property type="entry name" value="DC_STAMP-like"/>
</dbReference>
<keyword evidence="3 5" id="KW-1133">Transmembrane helix</keyword>
<comment type="subcellular location">
    <subcellularLocation>
        <location evidence="1">Membrane</location>
        <topology evidence="1">Multi-pass membrane protein</topology>
    </subcellularLocation>
</comment>
<dbReference type="PANTHER" id="PTHR21041:SF3">
    <property type="entry name" value="OSTEOCLAST STIMULATORY TRANSMEMBRANE PROTEIN"/>
    <property type="match status" value="1"/>
</dbReference>
<feature type="transmembrane region" description="Helical" evidence="5">
    <location>
        <begin position="102"/>
        <end position="121"/>
    </location>
</feature>
<evidence type="ECO:0000313" key="7">
    <source>
        <dbReference type="Ensembl" id="ENSMMDP00005024839.1"/>
    </source>
</evidence>
<dbReference type="Ensembl" id="ENSMMDT00005025368.1">
    <property type="protein sequence ID" value="ENSMMDP00005024839.1"/>
    <property type="gene ID" value="ENSMMDG00005011917.1"/>
</dbReference>
<evidence type="ECO:0000256" key="4">
    <source>
        <dbReference type="ARBA" id="ARBA00023136"/>
    </source>
</evidence>
<sequence>IFLGNHWNPLRDPWGSLDPSLKTADLDYILTLLSLCLLIAMVTGGLLHHWLSKTLRYDHAASIATACVYSVAVFLFSFLCHPLRCVLTMILPTVCSKKGRQLIISASVMIVVLNVIPNISLNVGAVMHILKCTSEGFARTLLNSSDPLNRAKRDLVEETIKANQEDLSIVTNLRKLEQFTHIDVDLLKEYKLLSNRILATIFVILLIVESGRYLKSYLTSVQFDNSYLVKELLQKEADGKQISAEKIMNSISCNITKQECASCFISLIVVTLKAITFLGVFMNLLIFSLQVYWFLPVSCIIPRLCAKQELTNFHRDYKWTFGPQSSRCEVTTSAPNLAVTVLLGSLWLMSYSLVFLEVYARRMRRKVSASFFKSQEEKRIAFLLRKIQAKHSRNKPETFSVHVSAIHPH</sequence>
<feature type="transmembrane region" description="Helical" evidence="5">
    <location>
        <begin position="264"/>
        <end position="287"/>
    </location>
</feature>
<dbReference type="AlphaFoldDB" id="A0A667YLV5"/>
<dbReference type="Pfam" id="PF07782">
    <property type="entry name" value="DC_STAMP"/>
    <property type="match status" value="1"/>
</dbReference>
<evidence type="ECO:0000256" key="3">
    <source>
        <dbReference type="ARBA" id="ARBA00022989"/>
    </source>
</evidence>
<protein>
    <submittedName>
        <fullName evidence="7">Osteoclast stimulatory transmembrane protein</fullName>
    </submittedName>
</protein>
<organism evidence="7 8">
    <name type="scientific">Myripristis murdjan</name>
    <name type="common">pinecone soldierfish</name>
    <dbReference type="NCBI Taxonomy" id="586833"/>
    <lineage>
        <taxon>Eukaryota</taxon>
        <taxon>Metazoa</taxon>
        <taxon>Chordata</taxon>
        <taxon>Craniata</taxon>
        <taxon>Vertebrata</taxon>
        <taxon>Euteleostomi</taxon>
        <taxon>Actinopterygii</taxon>
        <taxon>Neopterygii</taxon>
        <taxon>Teleostei</taxon>
        <taxon>Neoteleostei</taxon>
        <taxon>Acanthomorphata</taxon>
        <taxon>Holocentriformes</taxon>
        <taxon>Holocentridae</taxon>
        <taxon>Myripristis</taxon>
    </lineage>
</organism>
<keyword evidence="2 5" id="KW-0812">Transmembrane</keyword>
<feature type="domain" description="Dendritic cell-specific transmembrane protein-like" evidence="6">
    <location>
        <begin position="310"/>
        <end position="383"/>
    </location>
</feature>
<evidence type="ECO:0000256" key="2">
    <source>
        <dbReference type="ARBA" id="ARBA00022692"/>
    </source>
</evidence>
<reference evidence="7" key="1">
    <citation type="submission" date="2019-06" db="EMBL/GenBank/DDBJ databases">
        <authorList>
            <consortium name="Wellcome Sanger Institute Data Sharing"/>
        </authorList>
    </citation>
    <scope>NUCLEOTIDE SEQUENCE [LARGE SCALE GENOMIC DNA]</scope>
</reference>
<name>A0A667YLV5_9TELE</name>
<dbReference type="PANTHER" id="PTHR21041">
    <property type="entry name" value="DENDRITIC CELL-SPECIFIC TRANSMEMBRANE PROTEIN"/>
    <property type="match status" value="1"/>
</dbReference>
<feature type="transmembrane region" description="Helical" evidence="5">
    <location>
        <begin position="28"/>
        <end position="48"/>
    </location>
</feature>
<evidence type="ECO:0000259" key="6">
    <source>
        <dbReference type="Pfam" id="PF07782"/>
    </source>
</evidence>
<feature type="transmembrane region" description="Helical" evidence="5">
    <location>
        <begin position="60"/>
        <end position="81"/>
    </location>
</feature>